<protein>
    <recommendedName>
        <fullName evidence="3">F-box associated domain-containing protein</fullName>
    </recommendedName>
</protein>
<dbReference type="InParanoid" id="G0MC05"/>
<dbReference type="PANTHER" id="PTHR21503">
    <property type="entry name" value="F-BOX-CONTAINING HYPOTHETICAL PROTEIN C.ELEGANS"/>
    <property type="match status" value="1"/>
</dbReference>
<accession>G0MC05</accession>
<dbReference type="HOGENOM" id="CLU_816909_0_0_1"/>
<dbReference type="EMBL" id="GL379789">
    <property type="protein sequence ID" value="EGT45810.1"/>
    <property type="molecule type" value="Genomic_DNA"/>
</dbReference>
<name>G0MC05_CAEBE</name>
<proteinExistence type="predicted"/>
<evidence type="ECO:0008006" key="3">
    <source>
        <dbReference type="Google" id="ProtNLM"/>
    </source>
</evidence>
<reference evidence="2" key="1">
    <citation type="submission" date="2011-07" db="EMBL/GenBank/DDBJ databases">
        <authorList>
            <consortium name="Caenorhabditis brenneri Sequencing and Analysis Consortium"/>
            <person name="Wilson R.K."/>
        </authorList>
    </citation>
    <scope>NUCLEOTIDE SEQUENCE [LARGE SCALE GENOMIC DNA]</scope>
    <source>
        <strain evidence="2">PB2801</strain>
    </source>
</reference>
<evidence type="ECO:0000313" key="2">
    <source>
        <dbReference type="Proteomes" id="UP000008068"/>
    </source>
</evidence>
<keyword evidence="2" id="KW-1185">Reference proteome</keyword>
<gene>
    <name evidence="1" type="ORF">CAEBREN_05952</name>
</gene>
<dbReference type="AlphaFoldDB" id="G0MC05"/>
<organism evidence="2">
    <name type="scientific">Caenorhabditis brenneri</name>
    <name type="common">Nematode worm</name>
    <dbReference type="NCBI Taxonomy" id="135651"/>
    <lineage>
        <taxon>Eukaryota</taxon>
        <taxon>Metazoa</taxon>
        <taxon>Ecdysozoa</taxon>
        <taxon>Nematoda</taxon>
        <taxon>Chromadorea</taxon>
        <taxon>Rhabditida</taxon>
        <taxon>Rhabditina</taxon>
        <taxon>Rhabditomorpha</taxon>
        <taxon>Rhabditoidea</taxon>
        <taxon>Rhabditidae</taxon>
        <taxon>Peloderinae</taxon>
        <taxon>Caenorhabditis</taxon>
    </lineage>
</organism>
<sequence length="340" mass="39811">MGNFLCCPGGRCLNGRIAPEPRPEAADDLDFLKPEDAKWITAVKLTISDDQDKLEASLSDKNYTINIVRTEDPGKMRLLEKKSPATWVYYINCNAPGVLFYFPPLVDLEIRRVDAVEFKDLARTIGPDLVNYYEIFNAHTVSITKESVTSEELEFIRERFPRIQRFKVTATLPREEINFSLNYMEVKMFDGRGITMDDLRGIQCTRLEIHDTDLKASELKELVYSWFKAECWQNLQCLVIRHVNADIPSDQFLRGYKTFTWKETKRGRYFVQDENIVFDCSEEKDIKRLNDEQVATVIFHKNTFRFYVWKELLPQMPRNGFTTVNRDAPNYLEFSEGETW</sequence>
<dbReference type="PANTHER" id="PTHR21503:SF36">
    <property type="entry name" value="F-BOX ASSOCIATED DOMAIN-CONTAINING PROTEIN"/>
    <property type="match status" value="1"/>
</dbReference>
<evidence type="ECO:0000313" key="1">
    <source>
        <dbReference type="EMBL" id="EGT45810.1"/>
    </source>
</evidence>
<dbReference type="Proteomes" id="UP000008068">
    <property type="component" value="Unassembled WGS sequence"/>
</dbReference>